<comment type="caution">
    <text evidence="4">The sequence shown here is derived from an EMBL/GenBank/DDBJ whole genome shotgun (WGS) entry which is preliminary data.</text>
</comment>
<evidence type="ECO:0000313" key="4">
    <source>
        <dbReference type="EMBL" id="KAJ3573886.1"/>
    </source>
</evidence>
<feature type="transmembrane region" description="Helical" evidence="2">
    <location>
        <begin position="177"/>
        <end position="203"/>
    </location>
</feature>
<dbReference type="Proteomes" id="UP001213000">
    <property type="component" value="Unassembled WGS sequence"/>
</dbReference>
<accession>A0AAD5VYT0</accession>
<dbReference type="AlphaFoldDB" id="A0AAD5VYT0"/>
<keyword evidence="2" id="KW-1133">Transmembrane helix</keyword>
<dbReference type="PANTHER" id="PTHR37846:SF1">
    <property type="entry name" value="DEACETYLASE-LIKE PROTEIN"/>
    <property type="match status" value="1"/>
</dbReference>
<gene>
    <name evidence="4" type="ORF">NP233_g2138</name>
</gene>
<feature type="transmembrane region" description="Helical" evidence="2">
    <location>
        <begin position="116"/>
        <end position="133"/>
    </location>
</feature>
<keyword evidence="5" id="KW-1185">Reference proteome</keyword>
<sequence length="210" mass="24083">MPRQRKGKTSSEDVPMVKPTEMSGKKGTGKPLIEISEEEQWRMINESGILKQIPKPDQQALDASLGEGGSEELTFGEEVADMLLYLIPFSFLLLMMDILIHYQYSRRPTRGDLLERMISGVPILAIFTFYTLRYKSHRRVQFVLFAISIISGCRLIYQINHSNWLINMKQCPPLATVWIFTIFMVDLGPAVLSLLTVGSFVWWKELKIIL</sequence>
<dbReference type="InterPro" id="IPR056136">
    <property type="entry name" value="DUF7719"/>
</dbReference>
<keyword evidence="2" id="KW-0812">Transmembrane</keyword>
<evidence type="ECO:0000313" key="5">
    <source>
        <dbReference type="Proteomes" id="UP001213000"/>
    </source>
</evidence>
<keyword evidence="2" id="KW-0472">Membrane</keyword>
<feature type="transmembrane region" description="Helical" evidence="2">
    <location>
        <begin position="140"/>
        <end position="157"/>
    </location>
</feature>
<evidence type="ECO:0000256" key="1">
    <source>
        <dbReference type="SAM" id="MobiDB-lite"/>
    </source>
</evidence>
<feature type="region of interest" description="Disordered" evidence="1">
    <location>
        <begin position="1"/>
        <end position="32"/>
    </location>
</feature>
<reference evidence="4" key="1">
    <citation type="submission" date="2022-07" db="EMBL/GenBank/DDBJ databases">
        <title>Genome Sequence of Leucocoprinus birnbaumii.</title>
        <authorList>
            <person name="Buettner E."/>
        </authorList>
    </citation>
    <scope>NUCLEOTIDE SEQUENCE</scope>
    <source>
        <strain evidence="4">VT141</strain>
    </source>
</reference>
<proteinExistence type="predicted"/>
<feature type="transmembrane region" description="Helical" evidence="2">
    <location>
        <begin position="83"/>
        <end position="104"/>
    </location>
</feature>
<dbReference type="PANTHER" id="PTHR37846">
    <property type="entry name" value="YALI0B21296P"/>
    <property type="match status" value="1"/>
</dbReference>
<name>A0AAD5VYT0_9AGAR</name>
<dbReference type="EMBL" id="JANIEX010000088">
    <property type="protein sequence ID" value="KAJ3573886.1"/>
    <property type="molecule type" value="Genomic_DNA"/>
</dbReference>
<evidence type="ECO:0000256" key="2">
    <source>
        <dbReference type="SAM" id="Phobius"/>
    </source>
</evidence>
<dbReference type="Pfam" id="PF24841">
    <property type="entry name" value="DUF7719"/>
    <property type="match status" value="1"/>
</dbReference>
<evidence type="ECO:0000259" key="3">
    <source>
        <dbReference type="Pfam" id="PF24841"/>
    </source>
</evidence>
<protein>
    <recommendedName>
        <fullName evidence="3">DUF7719 domain-containing protein</fullName>
    </recommendedName>
</protein>
<feature type="domain" description="DUF7719" evidence="3">
    <location>
        <begin position="141"/>
        <end position="208"/>
    </location>
</feature>
<organism evidence="4 5">
    <name type="scientific">Leucocoprinus birnbaumii</name>
    <dbReference type="NCBI Taxonomy" id="56174"/>
    <lineage>
        <taxon>Eukaryota</taxon>
        <taxon>Fungi</taxon>
        <taxon>Dikarya</taxon>
        <taxon>Basidiomycota</taxon>
        <taxon>Agaricomycotina</taxon>
        <taxon>Agaricomycetes</taxon>
        <taxon>Agaricomycetidae</taxon>
        <taxon>Agaricales</taxon>
        <taxon>Agaricineae</taxon>
        <taxon>Agaricaceae</taxon>
        <taxon>Leucocoprinus</taxon>
    </lineage>
</organism>